<keyword evidence="3" id="KW-0540">Nuclease</keyword>
<keyword evidence="5" id="KW-0378">Hydrolase</keyword>
<dbReference type="InterPro" id="IPR021109">
    <property type="entry name" value="Peptidase_aspartic_dom_sf"/>
</dbReference>
<keyword evidence="2" id="KW-0548">Nucleotidyltransferase</keyword>
<reference evidence="8" key="1">
    <citation type="submission" date="2021-03" db="EMBL/GenBank/DDBJ databases">
        <title>Draft genome sequence of rust myrtle Austropuccinia psidii MF-1, a brazilian biotype.</title>
        <authorList>
            <person name="Quecine M.C."/>
            <person name="Pachon D.M.R."/>
            <person name="Bonatelli M.L."/>
            <person name="Correr F.H."/>
            <person name="Franceschini L.M."/>
            <person name="Leite T.F."/>
            <person name="Margarido G.R.A."/>
            <person name="Almeida C.A."/>
            <person name="Ferrarezi J.A."/>
            <person name="Labate C.A."/>
        </authorList>
    </citation>
    <scope>NUCLEOTIDE SEQUENCE</scope>
    <source>
        <strain evidence="8">MF-1</strain>
    </source>
</reference>
<comment type="caution">
    <text evidence="8">The sequence shown here is derived from an EMBL/GenBank/DDBJ whole genome shotgun (WGS) entry which is preliminary data.</text>
</comment>
<evidence type="ECO:0000313" key="8">
    <source>
        <dbReference type="EMBL" id="MBW0468791.1"/>
    </source>
</evidence>
<dbReference type="Pfam" id="PF17917">
    <property type="entry name" value="RT_RNaseH"/>
    <property type="match status" value="1"/>
</dbReference>
<name>A0A9Q3GIK8_9BASI</name>
<sequence length="474" mass="54289">MFYSILIDFGAKNSFIAKQFVRKYSLTITELPEKIHVIILDSSETPSLFVTHHTKYMVELPSFPSFEWDLLAIDTPKGGDLILGFDFLNHFNPSVDWRQGLITFNADQKDYSDPSTSLSNDFSSAKSFAALVDEVFKEIQDVGEHNYVSSLHLFFWNMDLPPSSYQDSMEEFWDEEEEPEEVETVFKVFTSVYHQYLYVFSKVKAEKLPSHHACDHHIKLEGSLPPVGVIYSLSNQEGFHRHSNPSLPTIGETNASNYALGAVLRQVSDSGKHPTTLNSHKPIPAELNYEIHDKELLGMFWALKRWRAFLLSLSSPFGVLTNHSSLQYFMSSKVLTRHQARLAEFHFSITYCPFCLATLPDALSHQDKVEPQRGDYSIRKNPINSQQLTKQDEFQPSSWKIWPREDSQTFQAGFPLVRLDSNHQGLCLILSTVFKKQEYLSQEVWIAQTSCNSKWSLDLSLNGLHHSTATIQFL</sequence>
<protein>
    <recommendedName>
        <fullName evidence="7">Reverse transcriptase RNase H-like domain-containing protein</fullName>
    </recommendedName>
</protein>
<dbReference type="Proteomes" id="UP000765509">
    <property type="component" value="Unassembled WGS sequence"/>
</dbReference>
<evidence type="ECO:0000256" key="6">
    <source>
        <dbReference type="ARBA" id="ARBA00022918"/>
    </source>
</evidence>
<dbReference type="CDD" id="cd00303">
    <property type="entry name" value="retropepsin_like"/>
    <property type="match status" value="1"/>
</dbReference>
<evidence type="ECO:0000259" key="7">
    <source>
        <dbReference type="Pfam" id="PF17917"/>
    </source>
</evidence>
<evidence type="ECO:0000256" key="3">
    <source>
        <dbReference type="ARBA" id="ARBA00022722"/>
    </source>
</evidence>
<dbReference type="CDD" id="cd09274">
    <property type="entry name" value="RNase_HI_RT_Ty3"/>
    <property type="match status" value="1"/>
</dbReference>
<dbReference type="Pfam" id="PF08284">
    <property type="entry name" value="RVP_2"/>
    <property type="match status" value="1"/>
</dbReference>
<dbReference type="GO" id="GO:0003964">
    <property type="term" value="F:RNA-directed DNA polymerase activity"/>
    <property type="evidence" value="ECO:0007669"/>
    <property type="project" value="UniProtKB-KW"/>
</dbReference>
<dbReference type="SUPFAM" id="SSF56672">
    <property type="entry name" value="DNA/RNA polymerases"/>
    <property type="match status" value="1"/>
</dbReference>
<accession>A0A9Q3GIK8</accession>
<evidence type="ECO:0000256" key="2">
    <source>
        <dbReference type="ARBA" id="ARBA00022695"/>
    </source>
</evidence>
<keyword evidence="6" id="KW-0695">RNA-directed DNA polymerase</keyword>
<gene>
    <name evidence="8" type="ORF">O181_008506</name>
</gene>
<keyword evidence="9" id="KW-1185">Reference proteome</keyword>
<keyword evidence="1" id="KW-0808">Transferase</keyword>
<dbReference type="PANTHER" id="PTHR34072:SF52">
    <property type="entry name" value="RIBONUCLEASE H"/>
    <property type="match status" value="1"/>
</dbReference>
<dbReference type="Gene3D" id="2.40.70.10">
    <property type="entry name" value="Acid Proteases"/>
    <property type="match status" value="1"/>
</dbReference>
<evidence type="ECO:0000313" key="9">
    <source>
        <dbReference type="Proteomes" id="UP000765509"/>
    </source>
</evidence>
<evidence type="ECO:0000256" key="5">
    <source>
        <dbReference type="ARBA" id="ARBA00022801"/>
    </source>
</evidence>
<proteinExistence type="predicted"/>
<dbReference type="InterPro" id="IPR043502">
    <property type="entry name" value="DNA/RNA_pol_sf"/>
</dbReference>
<evidence type="ECO:0000256" key="1">
    <source>
        <dbReference type="ARBA" id="ARBA00022679"/>
    </source>
</evidence>
<dbReference type="EMBL" id="AVOT02001977">
    <property type="protein sequence ID" value="MBW0468791.1"/>
    <property type="molecule type" value="Genomic_DNA"/>
</dbReference>
<feature type="domain" description="Reverse transcriptase RNase H-like" evidence="7">
    <location>
        <begin position="245"/>
        <end position="344"/>
    </location>
</feature>
<organism evidence="8 9">
    <name type="scientific">Austropuccinia psidii MF-1</name>
    <dbReference type="NCBI Taxonomy" id="1389203"/>
    <lineage>
        <taxon>Eukaryota</taxon>
        <taxon>Fungi</taxon>
        <taxon>Dikarya</taxon>
        <taxon>Basidiomycota</taxon>
        <taxon>Pucciniomycotina</taxon>
        <taxon>Pucciniomycetes</taxon>
        <taxon>Pucciniales</taxon>
        <taxon>Sphaerophragmiaceae</taxon>
        <taxon>Austropuccinia</taxon>
    </lineage>
</organism>
<dbReference type="PANTHER" id="PTHR34072">
    <property type="entry name" value="ENZYMATIC POLYPROTEIN-RELATED"/>
    <property type="match status" value="1"/>
</dbReference>
<dbReference type="GO" id="GO:0004519">
    <property type="term" value="F:endonuclease activity"/>
    <property type="evidence" value="ECO:0007669"/>
    <property type="project" value="UniProtKB-KW"/>
</dbReference>
<evidence type="ECO:0000256" key="4">
    <source>
        <dbReference type="ARBA" id="ARBA00022759"/>
    </source>
</evidence>
<dbReference type="AlphaFoldDB" id="A0A9Q3GIK8"/>
<dbReference type="OrthoDB" id="128646at2759"/>
<dbReference type="InterPro" id="IPR041373">
    <property type="entry name" value="RT_RNaseH"/>
</dbReference>
<dbReference type="GO" id="GO:0016787">
    <property type="term" value="F:hydrolase activity"/>
    <property type="evidence" value="ECO:0007669"/>
    <property type="project" value="UniProtKB-KW"/>
</dbReference>
<keyword evidence="4" id="KW-0255">Endonuclease</keyword>